<organism evidence="1 2">
    <name type="scientific">Trifolium medium</name>
    <dbReference type="NCBI Taxonomy" id="97028"/>
    <lineage>
        <taxon>Eukaryota</taxon>
        <taxon>Viridiplantae</taxon>
        <taxon>Streptophyta</taxon>
        <taxon>Embryophyta</taxon>
        <taxon>Tracheophyta</taxon>
        <taxon>Spermatophyta</taxon>
        <taxon>Magnoliopsida</taxon>
        <taxon>eudicotyledons</taxon>
        <taxon>Gunneridae</taxon>
        <taxon>Pentapetalae</taxon>
        <taxon>rosids</taxon>
        <taxon>fabids</taxon>
        <taxon>Fabales</taxon>
        <taxon>Fabaceae</taxon>
        <taxon>Papilionoideae</taxon>
        <taxon>50 kb inversion clade</taxon>
        <taxon>NPAAA clade</taxon>
        <taxon>Hologalegina</taxon>
        <taxon>IRL clade</taxon>
        <taxon>Trifolieae</taxon>
        <taxon>Trifolium</taxon>
    </lineage>
</organism>
<name>A0A392U8V8_9FABA</name>
<sequence>MVLTVMSESQDIGHQCAPNKMEIW</sequence>
<feature type="non-terminal residue" evidence="1">
    <location>
        <position position="24"/>
    </location>
</feature>
<reference evidence="1 2" key="1">
    <citation type="journal article" date="2018" name="Front. Plant Sci.">
        <title>Red Clover (Trifolium pratense) and Zigzag Clover (T. medium) - A Picture of Genomic Similarities and Differences.</title>
        <authorList>
            <person name="Dluhosova J."/>
            <person name="Istvanek J."/>
            <person name="Nedelnik J."/>
            <person name="Repkova J."/>
        </authorList>
    </citation>
    <scope>NUCLEOTIDE SEQUENCE [LARGE SCALE GENOMIC DNA]</scope>
    <source>
        <strain evidence="2">cv. 10/8</strain>
        <tissue evidence="1">Leaf</tissue>
    </source>
</reference>
<dbReference type="EMBL" id="LXQA010732068">
    <property type="protein sequence ID" value="MCI68185.1"/>
    <property type="molecule type" value="Genomic_DNA"/>
</dbReference>
<protein>
    <submittedName>
        <fullName evidence="1">Uncharacterized protein</fullName>
    </submittedName>
</protein>
<accession>A0A392U8V8</accession>
<dbReference type="AlphaFoldDB" id="A0A392U8V8"/>
<proteinExistence type="predicted"/>
<keyword evidence="2" id="KW-1185">Reference proteome</keyword>
<comment type="caution">
    <text evidence="1">The sequence shown here is derived from an EMBL/GenBank/DDBJ whole genome shotgun (WGS) entry which is preliminary data.</text>
</comment>
<evidence type="ECO:0000313" key="1">
    <source>
        <dbReference type="EMBL" id="MCI68185.1"/>
    </source>
</evidence>
<evidence type="ECO:0000313" key="2">
    <source>
        <dbReference type="Proteomes" id="UP000265520"/>
    </source>
</evidence>
<dbReference type="Proteomes" id="UP000265520">
    <property type="component" value="Unassembled WGS sequence"/>
</dbReference>